<dbReference type="Gene3D" id="1.10.101.10">
    <property type="entry name" value="PGBD-like superfamily/PGBD"/>
    <property type="match status" value="1"/>
</dbReference>
<accession>A0A1H0CFR6</accession>
<organism evidence="4 5">
    <name type="scientific">Aureimonas jatrophae</name>
    <dbReference type="NCBI Taxonomy" id="1166073"/>
    <lineage>
        <taxon>Bacteria</taxon>
        <taxon>Pseudomonadati</taxon>
        <taxon>Pseudomonadota</taxon>
        <taxon>Alphaproteobacteria</taxon>
        <taxon>Hyphomicrobiales</taxon>
        <taxon>Aurantimonadaceae</taxon>
        <taxon>Aureimonas</taxon>
    </lineage>
</organism>
<dbReference type="SMART" id="SM00671">
    <property type="entry name" value="SEL1"/>
    <property type="match status" value="4"/>
</dbReference>
<reference evidence="4 5" key="1">
    <citation type="submission" date="2016-10" db="EMBL/GenBank/DDBJ databases">
        <authorList>
            <person name="de Groot N.N."/>
        </authorList>
    </citation>
    <scope>NUCLEOTIDE SEQUENCE [LARGE SCALE GENOMIC DNA]</scope>
    <source>
        <strain evidence="5">L7-484,KACC 16230,DSM 25025</strain>
    </source>
</reference>
<dbReference type="InterPro" id="IPR011990">
    <property type="entry name" value="TPR-like_helical_dom_sf"/>
</dbReference>
<feature type="compositionally biased region" description="Basic and acidic residues" evidence="2">
    <location>
        <begin position="835"/>
        <end position="847"/>
    </location>
</feature>
<feature type="compositionally biased region" description="Low complexity" evidence="2">
    <location>
        <begin position="917"/>
        <end position="949"/>
    </location>
</feature>
<dbReference type="Gene3D" id="1.25.40.10">
    <property type="entry name" value="Tetratricopeptide repeat domain"/>
    <property type="match status" value="1"/>
</dbReference>
<feature type="region of interest" description="Disordered" evidence="2">
    <location>
        <begin position="1"/>
        <end position="56"/>
    </location>
</feature>
<dbReference type="SUPFAM" id="SSF47090">
    <property type="entry name" value="PGBD-like"/>
    <property type="match status" value="1"/>
</dbReference>
<sequence>MSRQDAQVQKRTGDAGQGTENSFASLSKTLEDLEARLTRLSSSPSRRAAEPAAAGPVRAAVPTADVALPTQAEFTLETPAPTPSDRLRAMTQARRSRSALSTEASPLAMERQRLAAALQEPAKAAEPARRVRTSAQAAEEMRLQNETLALVRDLAGEVGQLRSEVGSQPAALDSRFEELRTSFVELKRMIGAREGADRIGAEIYEIMEALTELTAGTADQGSLDALRAEVDQISGLVGQMAREESLEAVQRRWDEFESRIGDRIELDNQAKRDLRVELERLRGSLRSLATEEQILAVQQRWDEFESRYLETARVQTEETLTRFLRDELGTLRDKLDDVVAQTGEAAIAARIEAASERTREALEASVERLSDRMGEIELTLASLPELLQVDRMEARIQALAEGVEALTREVRDPDLDRFAIVEERLDDISAALLVATTTERRVEIDMAPVERIEARVAELTARVDSFVEAGHADILSTQIAVLTERIEGMGARPASDEEIVRRIDRLSERVETLFRSVAPPIDTALWEERLATMAARLEETAAGHGMDAEAVRALEVQIQRLAELLGDSALLSGSDGEMSRRLDAVEQQLGESREAVLIAARTAAEEAVRRMQEEGLRRETAYVQELAQDLRNLEALSRDSDERTFGVFDAVHSTLTKIAERLTSIEAEMRAEGAPPVLREATRAEADDARRIEWAAARVAVGTGVAEASEPKGLRAAINRRLARRTPPAVRPAEVEPRVEPEVVSAAAPAPVETAETLPPPAELDAPALDTTDMVMREANRPLEPGSGTPDIAALLERVRLQQRGLEPASPEPAAKADFIAAARKAAMAAAAEAEALRERDRQEPSDGKAASRRSRKPILMAVGAVLMALMAIPLGQRYLENNAAAVAEAVDEAPVLASSDANELGAAGGPADSLTVASVPPHEEVPAAPSEAPPEAVAEAEAPVAETVPQAEAVAQAVPEASPVEDAAAAADVSEPAAVADVAAAPPAPMADADLLTLAAQRLPATAQGALPALPAGVDAPKLVEAVQRNEPMALFEVGLRLMEGRNGPANPAGAIDWFGQSAARGFAPAQYSLGTLFEKGNGATRDTVAASQWYRLAADQGNVRAMHNLAVLYATGIDGRSDPAAAAQWFEKAAAHGMRDSQYNLGILYARGSGVDQDLAQSYRWFSIVGAAGDKDAQDKKVEVAKSLSPEQKSQIDAEVAAWKPLPRSEEANTVRVPADWSVSEGRTASVDMTRAIRNVQAILGKLGYDAGTPDGVVGARTEAAIRQFQSKSGLEATGRIDEPLIRALLERKDA</sequence>
<evidence type="ECO:0000313" key="5">
    <source>
        <dbReference type="Proteomes" id="UP000198793"/>
    </source>
</evidence>
<dbReference type="Pfam" id="PF01471">
    <property type="entry name" value="PG_binding_1"/>
    <property type="match status" value="1"/>
</dbReference>
<gene>
    <name evidence="4" type="ORF">SAMN05192530_101286</name>
</gene>
<feature type="coiled-coil region" evidence="1">
    <location>
        <begin position="616"/>
        <end position="643"/>
    </location>
</feature>
<keyword evidence="1" id="KW-0175">Coiled coil</keyword>
<proteinExistence type="predicted"/>
<dbReference type="STRING" id="1166073.SAMN05192530_101286"/>
<dbReference type="EMBL" id="FNIT01000001">
    <property type="protein sequence ID" value="SDN56653.1"/>
    <property type="molecule type" value="Genomic_DNA"/>
</dbReference>
<feature type="region of interest" description="Disordered" evidence="2">
    <location>
        <begin position="904"/>
        <end position="949"/>
    </location>
</feature>
<dbReference type="Proteomes" id="UP000198793">
    <property type="component" value="Unassembled WGS sequence"/>
</dbReference>
<evidence type="ECO:0000313" key="4">
    <source>
        <dbReference type="EMBL" id="SDN56653.1"/>
    </source>
</evidence>
<feature type="region of interest" description="Disordered" evidence="2">
    <location>
        <begin position="834"/>
        <end position="854"/>
    </location>
</feature>
<dbReference type="InterPro" id="IPR036366">
    <property type="entry name" value="PGBDSf"/>
</dbReference>
<keyword evidence="5" id="KW-1185">Reference proteome</keyword>
<feature type="coiled-coil region" evidence="1">
    <location>
        <begin position="352"/>
        <end position="409"/>
    </location>
</feature>
<feature type="domain" description="Peptidoglycan binding-like" evidence="3">
    <location>
        <begin position="1238"/>
        <end position="1291"/>
    </location>
</feature>
<dbReference type="PANTHER" id="PTHR11102">
    <property type="entry name" value="SEL-1-LIKE PROTEIN"/>
    <property type="match status" value="1"/>
</dbReference>
<protein>
    <submittedName>
        <fullName evidence="4">Localization factor PodJL</fullName>
    </submittedName>
</protein>
<evidence type="ECO:0000256" key="2">
    <source>
        <dbReference type="SAM" id="MobiDB-lite"/>
    </source>
</evidence>
<name>A0A1H0CFR6_9HYPH</name>
<feature type="region of interest" description="Disordered" evidence="2">
    <location>
        <begin position="726"/>
        <end position="763"/>
    </location>
</feature>
<dbReference type="InterPro" id="IPR006597">
    <property type="entry name" value="Sel1-like"/>
</dbReference>
<evidence type="ECO:0000256" key="1">
    <source>
        <dbReference type="SAM" id="Coils"/>
    </source>
</evidence>
<feature type="compositionally biased region" description="Low complexity" evidence="2">
    <location>
        <begin position="38"/>
        <end position="56"/>
    </location>
</feature>
<dbReference type="InterPro" id="IPR050767">
    <property type="entry name" value="Sel1_AlgK"/>
</dbReference>
<feature type="compositionally biased region" description="Polar residues" evidence="2">
    <location>
        <begin position="1"/>
        <end position="10"/>
    </location>
</feature>
<dbReference type="InterPro" id="IPR002477">
    <property type="entry name" value="Peptidoglycan-bd-like"/>
</dbReference>
<dbReference type="InterPro" id="IPR036365">
    <property type="entry name" value="PGBD-like_sf"/>
</dbReference>
<dbReference type="PANTHER" id="PTHR11102:SF160">
    <property type="entry name" value="ERAD-ASSOCIATED E3 UBIQUITIN-PROTEIN LIGASE COMPONENT HRD3"/>
    <property type="match status" value="1"/>
</dbReference>
<feature type="compositionally biased region" description="Low complexity" evidence="2">
    <location>
        <begin position="742"/>
        <end position="763"/>
    </location>
</feature>
<dbReference type="Pfam" id="PF08238">
    <property type="entry name" value="Sel1"/>
    <property type="match status" value="4"/>
</dbReference>
<feature type="compositionally biased region" description="Polar residues" evidence="2">
    <location>
        <begin position="18"/>
        <end position="28"/>
    </location>
</feature>
<evidence type="ECO:0000259" key="3">
    <source>
        <dbReference type="Pfam" id="PF01471"/>
    </source>
</evidence>
<dbReference type="SUPFAM" id="SSF81901">
    <property type="entry name" value="HCP-like"/>
    <property type="match status" value="1"/>
</dbReference>